<keyword evidence="1" id="KW-0175">Coiled coil</keyword>
<evidence type="ECO:0000256" key="1">
    <source>
        <dbReference type="SAM" id="Coils"/>
    </source>
</evidence>
<feature type="non-terminal residue" evidence="2">
    <location>
        <position position="184"/>
    </location>
</feature>
<keyword evidence="3" id="KW-1185">Reference proteome</keyword>
<sequence length="184" mass="20455">EHSSVRDDLERQVTEKDKEHAVVYAELEDLRREMAANKGAVADIEALREQSAKEIASTKASHEEMLNAERTRNEEQISKAMRQAAALDGKLDSQRELLRETNQALRRSEEAEARLAAELAEKASQLDAQGSAAREELEAALAKAQREAEADNARFAQQLESAEVMARRDAATEVDTAQRLEAEV</sequence>
<evidence type="ECO:0000313" key="2">
    <source>
        <dbReference type="EMBL" id="CAK0834244.1"/>
    </source>
</evidence>
<feature type="non-terminal residue" evidence="2">
    <location>
        <position position="1"/>
    </location>
</feature>
<name>A0ABN9SR19_9DINO</name>
<evidence type="ECO:0000313" key="3">
    <source>
        <dbReference type="Proteomes" id="UP001189429"/>
    </source>
</evidence>
<accession>A0ABN9SR19</accession>
<protein>
    <submittedName>
        <fullName evidence="2">Uncharacterized protein</fullName>
    </submittedName>
</protein>
<organism evidence="2 3">
    <name type="scientific">Prorocentrum cordatum</name>
    <dbReference type="NCBI Taxonomy" id="2364126"/>
    <lineage>
        <taxon>Eukaryota</taxon>
        <taxon>Sar</taxon>
        <taxon>Alveolata</taxon>
        <taxon>Dinophyceae</taxon>
        <taxon>Prorocentrales</taxon>
        <taxon>Prorocentraceae</taxon>
        <taxon>Prorocentrum</taxon>
    </lineage>
</organism>
<comment type="caution">
    <text evidence="2">The sequence shown here is derived from an EMBL/GenBank/DDBJ whole genome shotgun (WGS) entry which is preliminary data.</text>
</comment>
<dbReference type="EMBL" id="CAUYUJ010012581">
    <property type="protein sequence ID" value="CAK0834244.1"/>
    <property type="molecule type" value="Genomic_DNA"/>
</dbReference>
<proteinExistence type="predicted"/>
<gene>
    <name evidence="2" type="ORF">PCOR1329_LOCUS31714</name>
</gene>
<feature type="coiled-coil region" evidence="1">
    <location>
        <begin position="91"/>
        <end position="154"/>
    </location>
</feature>
<dbReference type="Proteomes" id="UP001189429">
    <property type="component" value="Unassembled WGS sequence"/>
</dbReference>
<reference evidence="2" key="1">
    <citation type="submission" date="2023-10" db="EMBL/GenBank/DDBJ databases">
        <authorList>
            <person name="Chen Y."/>
            <person name="Shah S."/>
            <person name="Dougan E. K."/>
            <person name="Thang M."/>
            <person name="Chan C."/>
        </authorList>
    </citation>
    <scope>NUCLEOTIDE SEQUENCE [LARGE SCALE GENOMIC DNA]</scope>
</reference>